<gene>
    <name evidence="4" type="ORF">NQ318_004865</name>
</gene>
<dbReference type="GO" id="GO:0045735">
    <property type="term" value="F:nutrient reservoir activity"/>
    <property type="evidence" value="ECO:0007669"/>
    <property type="project" value="UniProtKB-KW"/>
</dbReference>
<dbReference type="GO" id="GO:0005576">
    <property type="term" value="C:extracellular region"/>
    <property type="evidence" value="ECO:0007669"/>
    <property type="project" value="UniProtKB-ARBA"/>
</dbReference>
<evidence type="ECO:0000259" key="3">
    <source>
        <dbReference type="Pfam" id="PF03722"/>
    </source>
</evidence>
<keyword evidence="5" id="KW-1185">Reference proteome</keyword>
<dbReference type="EMBL" id="JAPWTK010000023">
    <property type="protein sequence ID" value="KAJ8957385.1"/>
    <property type="molecule type" value="Genomic_DNA"/>
</dbReference>
<dbReference type="SUPFAM" id="SSF48056">
    <property type="entry name" value="Di-copper centre-containing domain"/>
    <property type="match status" value="1"/>
</dbReference>
<evidence type="ECO:0000259" key="2">
    <source>
        <dbReference type="Pfam" id="PF00372"/>
    </source>
</evidence>
<evidence type="ECO:0000313" key="5">
    <source>
        <dbReference type="Proteomes" id="UP001162162"/>
    </source>
</evidence>
<reference evidence="4" key="1">
    <citation type="journal article" date="2023" name="Insect Mol. Biol.">
        <title>Genome sequencing provides insights into the evolution of gene families encoding plant cell wall-degrading enzymes in longhorned beetles.</title>
        <authorList>
            <person name="Shin N.R."/>
            <person name="Okamura Y."/>
            <person name="Kirsch R."/>
            <person name="Pauchet Y."/>
        </authorList>
    </citation>
    <scope>NUCLEOTIDE SEQUENCE</scope>
    <source>
        <strain evidence="4">AMC_N1</strain>
    </source>
</reference>
<dbReference type="Gene3D" id="1.10.1280.10">
    <property type="entry name" value="Di-copper center containing domain from catechol oxidase"/>
    <property type="match status" value="1"/>
</dbReference>
<evidence type="ECO:0000256" key="1">
    <source>
        <dbReference type="ARBA" id="ARBA00022761"/>
    </source>
</evidence>
<dbReference type="InterPro" id="IPR005204">
    <property type="entry name" value="Hemocyanin_N"/>
</dbReference>
<evidence type="ECO:0000313" key="4">
    <source>
        <dbReference type="EMBL" id="KAJ8957385.1"/>
    </source>
</evidence>
<sequence>MDSKTVSQKQKDVLLLLSHINQEYMYPDWKNIIESYNVSQHSSQYSKPEVVQDFEMYYPHDYLPKGHIFSIMYSEHLHEAIVLFKLFYYATTYETFYNTAVWARYHLNEGLFLYAYSVAVIHRPDMKGAVLPPIYEIYPHYFYDTSAIHKAYYYKQVHSTQHPHSGYNPQHGYTVHGNYSGIT</sequence>
<comment type="caution">
    <text evidence="4">The sequence shown here is derived from an EMBL/GenBank/DDBJ whole genome shotgun (WGS) entry which is preliminary data.</text>
</comment>
<dbReference type="PANTHER" id="PTHR11511:SF5">
    <property type="entry name" value="FAT-BODY PROTEIN 1-RELATED"/>
    <property type="match status" value="1"/>
</dbReference>
<dbReference type="InterPro" id="IPR000896">
    <property type="entry name" value="Hemocyanin/hexamerin_mid_dom"/>
</dbReference>
<accession>A0AAV8Z2T7</accession>
<dbReference type="InterPro" id="IPR036697">
    <property type="entry name" value="Hemocyanin_N_sf"/>
</dbReference>
<dbReference type="Gene3D" id="1.20.1370.10">
    <property type="entry name" value="Hemocyanin, N-terminal domain"/>
    <property type="match status" value="1"/>
</dbReference>
<organism evidence="4 5">
    <name type="scientific">Aromia moschata</name>
    <dbReference type="NCBI Taxonomy" id="1265417"/>
    <lineage>
        <taxon>Eukaryota</taxon>
        <taxon>Metazoa</taxon>
        <taxon>Ecdysozoa</taxon>
        <taxon>Arthropoda</taxon>
        <taxon>Hexapoda</taxon>
        <taxon>Insecta</taxon>
        <taxon>Pterygota</taxon>
        <taxon>Neoptera</taxon>
        <taxon>Endopterygota</taxon>
        <taxon>Coleoptera</taxon>
        <taxon>Polyphaga</taxon>
        <taxon>Cucujiformia</taxon>
        <taxon>Chrysomeloidea</taxon>
        <taxon>Cerambycidae</taxon>
        <taxon>Cerambycinae</taxon>
        <taxon>Callichromatini</taxon>
        <taxon>Aromia</taxon>
    </lineage>
</organism>
<dbReference type="SUPFAM" id="SSF48050">
    <property type="entry name" value="Hemocyanin, N-terminal domain"/>
    <property type="match status" value="1"/>
</dbReference>
<keyword evidence="1" id="KW-0758">Storage protein</keyword>
<dbReference type="Pfam" id="PF00372">
    <property type="entry name" value="Hemocyanin_M"/>
    <property type="match status" value="1"/>
</dbReference>
<protein>
    <submittedName>
        <fullName evidence="4">Uncharacterized protein</fullName>
    </submittedName>
</protein>
<dbReference type="Proteomes" id="UP001162162">
    <property type="component" value="Unassembled WGS sequence"/>
</dbReference>
<dbReference type="AlphaFoldDB" id="A0AAV8Z2T7"/>
<feature type="domain" description="Hemocyanin middle" evidence="2">
    <location>
        <begin position="133"/>
        <end position="181"/>
    </location>
</feature>
<dbReference type="Pfam" id="PF03722">
    <property type="entry name" value="Hemocyanin_N"/>
    <property type="match status" value="1"/>
</dbReference>
<feature type="domain" description="Hemocyanin N-terminal" evidence="3">
    <location>
        <begin position="8"/>
        <end position="128"/>
    </location>
</feature>
<name>A0AAV8Z2T7_9CUCU</name>
<dbReference type="PANTHER" id="PTHR11511">
    <property type="entry name" value="LARVAL STORAGE PROTEIN/PHENOLOXIDASE"/>
    <property type="match status" value="1"/>
</dbReference>
<dbReference type="InterPro" id="IPR013788">
    <property type="entry name" value="Hemocyanin/hexamerin"/>
</dbReference>
<dbReference type="InterPro" id="IPR008922">
    <property type="entry name" value="Di-copper_centre_dom_sf"/>
</dbReference>
<proteinExistence type="predicted"/>